<name>A0AAD7DBT6_MYCRO</name>
<accession>A0AAD7DBT6</accession>
<sequence length="158" mass="17147">MFFKGLTFTLAALAMVRAAPQMVSCSAGIDGFKAVGGIHPGTYQIYNFAGGQVGVHQAGGMLELSSGDHWKGRFAEWKVERAGGSHEYKISSAGLKVPVYTDLYSTIRVGILGYPKPDAFTIVPGREQGAFIISVPNEDLVWTRVRHVISLHFCESKL</sequence>
<comment type="caution">
    <text evidence="2">The sequence shown here is derived from an EMBL/GenBank/DDBJ whole genome shotgun (WGS) entry which is preliminary data.</text>
</comment>
<proteinExistence type="predicted"/>
<organism evidence="2 3">
    <name type="scientific">Mycena rosella</name>
    <name type="common">Pink bonnet</name>
    <name type="synonym">Agaricus rosellus</name>
    <dbReference type="NCBI Taxonomy" id="1033263"/>
    <lineage>
        <taxon>Eukaryota</taxon>
        <taxon>Fungi</taxon>
        <taxon>Dikarya</taxon>
        <taxon>Basidiomycota</taxon>
        <taxon>Agaricomycotina</taxon>
        <taxon>Agaricomycetes</taxon>
        <taxon>Agaricomycetidae</taxon>
        <taxon>Agaricales</taxon>
        <taxon>Marasmiineae</taxon>
        <taxon>Mycenaceae</taxon>
        <taxon>Mycena</taxon>
    </lineage>
</organism>
<dbReference type="AlphaFoldDB" id="A0AAD7DBT6"/>
<dbReference type="Gene3D" id="2.80.10.50">
    <property type="match status" value="1"/>
</dbReference>
<keyword evidence="1" id="KW-0732">Signal</keyword>
<evidence type="ECO:0000313" key="2">
    <source>
        <dbReference type="EMBL" id="KAJ7687999.1"/>
    </source>
</evidence>
<evidence type="ECO:0000313" key="3">
    <source>
        <dbReference type="Proteomes" id="UP001221757"/>
    </source>
</evidence>
<keyword evidence="3" id="KW-1185">Reference proteome</keyword>
<dbReference type="EMBL" id="JARKIE010000082">
    <property type="protein sequence ID" value="KAJ7687999.1"/>
    <property type="molecule type" value="Genomic_DNA"/>
</dbReference>
<evidence type="ECO:0000256" key="1">
    <source>
        <dbReference type="SAM" id="SignalP"/>
    </source>
</evidence>
<dbReference type="Proteomes" id="UP001221757">
    <property type="component" value="Unassembled WGS sequence"/>
</dbReference>
<reference evidence="2" key="1">
    <citation type="submission" date="2023-03" db="EMBL/GenBank/DDBJ databases">
        <title>Massive genome expansion in bonnet fungi (Mycena s.s.) driven by repeated elements and novel gene families across ecological guilds.</title>
        <authorList>
            <consortium name="Lawrence Berkeley National Laboratory"/>
            <person name="Harder C.B."/>
            <person name="Miyauchi S."/>
            <person name="Viragh M."/>
            <person name="Kuo A."/>
            <person name="Thoen E."/>
            <person name="Andreopoulos B."/>
            <person name="Lu D."/>
            <person name="Skrede I."/>
            <person name="Drula E."/>
            <person name="Henrissat B."/>
            <person name="Morin E."/>
            <person name="Kohler A."/>
            <person name="Barry K."/>
            <person name="LaButti K."/>
            <person name="Morin E."/>
            <person name="Salamov A."/>
            <person name="Lipzen A."/>
            <person name="Mereny Z."/>
            <person name="Hegedus B."/>
            <person name="Baldrian P."/>
            <person name="Stursova M."/>
            <person name="Weitz H."/>
            <person name="Taylor A."/>
            <person name="Grigoriev I.V."/>
            <person name="Nagy L.G."/>
            <person name="Martin F."/>
            <person name="Kauserud H."/>
        </authorList>
    </citation>
    <scope>NUCLEOTIDE SEQUENCE</scope>
    <source>
        <strain evidence="2">CBHHK067</strain>
    </source>
</reference>
<feature type="signal peptide" evidence="1">
    <location>
        <begin position="1"/>
        <end position="18"/>
    </location>
</feature>
<gene>
    <name evidence="2" type="ORF">B0H17DRAFT_1203201</name>
</gene>
<feature type="chain" id="PRO_5041980649" evidence="1">
    <location>
        <begin position="19"/>
        <end position="158"/>
    </location>
</feature>
<protein>
    <submittedName>
        <fullName evidence="2">Uncharacterized protein</fullName>
    </submittedName>
</protein>